<dbReference type="AlphaFoldDB" id="A0A1E8PTW2"/>
<proteinExistence type="predicted"/>
<dbReference type="Pfam" id="PF18906">
    <property type="entry name" value="Phage_tube_2"/>
    <property type="match status" value="1"/>
</dbReference>
<evidence type="ECO:0000313" key="1">
    <source>
        <dbReference type="EMBL" id="OFJ49601.1"/>
    </source>
</evidence>
<accession>A0A1E8PTW2</accession>
<organism evidence="1 2">
    <name type="scientific">Janthinobacterium lividum</name>
    <dbReference type="NCBI Taxonomy" id="29581"/>
    <lineage>
        <taxon>Bacteria</taxon>
        <taxon>Pseudomonadati</taxon>
        <taxon>Pseudomonadota</taxon>
        <taxon>Betaproteobacteria</taxon>
        <taxon>Burkholderiales</taxon>
        <taxon>Oxalobacteraceae</taxon>
        <taxon>Janthinobacterium</taxon>
    </lineage>
</organism>
<dbReference type="InterPro" id="IPR044000">
    <property type="entry name" value="Phage_tube_2"/>
</dbReference>
<dbReference type="EMBL" id="MAQB02000001">
    <property type="protein sequence ID" value="OFJ49601.1"/>
    <property type="molecule type" value="Genomic_DNA"/>
</dbReference>
<sequence>MSEPLLMRKRTMLAKIEAVYGADPTPTGAADAILIKSLDITPIEASLLPRDLIRPFMGNSENLVNAAYTKLDFECELAGSGTLGKAPAFGKLLRACGMAETIAVGVSVAYTPVSGAFESATFYVNVDGVLHKMLGARGTFSLAMSAGTIPTIKFSFSGLYGAVTDTIAPAVVLTDWQQPLPINNRNTSAPELHGFAGLVMSDLSVDIANAVTFRSLVGGSESVLITDRKTAGSITFEATKIADKNWFAAALTAALGLFSVTHGTVAGNKVTVAAPKTQITAPKYSDKDGVAMLQCGLVIVPGTGNDELTLTFK</sequence>
<evidence type="ECO:0008006" key="3">
    <source>
        <dbReference type="Google" id="ProtNLM"/>
    </source>
</evidence>
<evidence type="ECO:0000313" key="2">
    <source>
        <dbReference type="Proteomes" id="UP000092634"/>
    </source>
</evidence>
<comment type="caution">
    <text evidence="1">The sequence shown here is derived from an EMBL/GenBank/DDBJ whole genome shotgun (WGS) entry which is preliminary data.</text>
</comment>
<name>A0A1E8PTW2_9BURK</name>
<protein>
    <recommendedName>
        <fullName evidence="3">Phage tail protein</fullName>
    </recommendedName>
</protein>
<gene>
    <name evidence="1" type="ORF">BA896_012720</name>
</gene>
<reference evidence="1 2" key="1">
    <citation type="submission" date="2016-10" db="EMBL/GenBank/DDBJ databases">
        <title>Updated version of Genome Assembly of Janthinobacterium lividum ERGS5:01.</title>
        <authorList>
            <person name="Kumar R."/>
            <person name="Acharya V."/>
            <person name="Singh D."/>
        </authorList>
    </citation>
    <scope>NUCLEOTIDE SEQUENCE [LARGE SCALE GENOMIC DNA]</scope>
    <source>
        <strain evidence="1 2">ERGS5:01</strain>
    </source>
</reference>
<dbReference type="Proteomes" id="UP000092634">
    <property type="component" value="Unassembled WGS sequence"/>
</dbReference>